<keyword evidence="1" id="KW-0732">Signal</keyword>
<feature type="signal peptide" evidence="1">
    <location>
        <begin position="1"/>
        <end position="22"/>
    </location>
</feature>
<evidence type="ECO:0008006" key="4">
    <source>
        <dbReference type="Google" id="ProtNLM"/>
    </source>
</evidence>
<organism evidence="2">
    <name type="scientific">Xenopus laevis</name>
    <name type="common">African clawed frog</name>
    <dbReference type="NCBI Taxonomy" id="8355"/>
    <lineage>
        <taxon>Eukaryota</taxon>
        <taxon>Metazoa</taxon>
        <taxon>Chordata</taxon>
        <taxon>Craniata</taxon>
        <taxon>Vertebrata</taxon>
        <taxon>Euteleostomi</taxon>
        <taxon>Amphibia</taxon>
        <taxon>Batrachia</taxon>
        <taxon>Anura</taxon>
        <taxon>Pipoidea</taxon>
        <taxon>Pipidae</taxon>
        <taxon>Xenopodinae</taxon>
        <taxon>Xenopus</taxon>
        <taxon>Xenopus</taxon>
    </lineage>
</organism>
<sequence length="72" mass="8512">MNPNRLFVLFGFLFGFHWTVYCLHVTELANHQRDDHIDPRPLHFSFFHFAEKNGAHSIMCCHVVNVVGEWDL</sequence>
<proteinExistence type="predicted"/>
<evidence type="ECO:0000313" key="2">
    <source>
        <dbReference type="EMBL" id="OCT55302.1"/>
    </source>
</evidence>
<reference evidence="2" key="1">
    <citation type="submission" date="2016-05" db="EMBL/GenBank/DDBJ databases">
        <title>WGS assembly of Xenopus laevis.</title>
        <authorList>
            <person name="Session A."/>
            <person name="Uno Y."/>
            <person name="Kwon T."/>
            <person name="Chapman J."/>
            <person name="Toyoda A."/>
            <person name="Takahashi S."/>
            <person name="Fukui A."/>
            <person name="Hikosaka A."/>
            <person name="Putnam N."/>
            <person name="Stites J."/>
            <person name="Van Heeringen S."/>
            <person name="Quigley I."/>
            <person name="Heinz S."/>
            <person name="Hellsten U."/>
            <person name="Lyons J."/>
            <person name="Suzuki A."/>
            <person name="Kondo M."/>
            <person name="Ogino H."/>
            <person name="Ochi H."/>
            <person name="Bogdanovic O."/>
            <person name="Lister R."/>
            <person name="Georgiou G."/>
            <person name="Paranjpe S."/>
            <person name="Van Kruijsbergen I."/>
            <person name="Mozaffari S."/>
            <person name="Shu S."/>
            <person name="Schmutz J."/>
            <person name="Jenkins J."/>
            <person name="Grimwood J."/>
            <person name="Carlson J."/>
            <person name="Mitros T."/>
            <person name="Simakov O."/>
            <person name="Heald R."/>
            <person name="Miller K."/>
            <person name="Haudenschild C."/>
            <person name="Kuroki Y."/>
            <person name="Tanaka T."/>
            <person name="Michiue T."/>
            <person name="Watanabe M."/>
            <person name="Kinoshita T."/>
            <person name="Ohta Y."/>
            <person name="Mawaribuchi S."/>
            <person name="Suzuki Y."/>
            <person name="Haramoto Y."/>
            <person name="Yamamoto T."/>
            <person name="Takagi C."/>
            <person name="Kitzman J."/>
            <person name="Shendure J."/>
            <person name="Nakayama T."/>
            <person name="Izutsu Y."/>
            <person name="Robert J."/>
            <person name="Dichmann D."/>
            <person name="Flajnik M."/>
            <person name="Houston D."/>
            <person name="Marcotte E."/>
            <person name="Wallingford J."/>
            <person name="Ito Y."/>
            <person name="Asashima M."/>
            <person name="Ueno N."/>
            <person name="Matsuda Y."/>
            <person name="Jan Veenstra G."/>
            <person name="Fujiyama A."/>
            <person name="Harland R."/>
            <person name="Taira M."/>
            <person name="Rokhsar D.S."/>
        </authorList>
    </citation>
    <scope>NUCLEOTIDE SEQUENCE</scope>
    <source>
        <strain evidence="2">J</strain>
        <tissue evidence="2">Blood</tissue>
    </source>
</reference>
<evidence type="ECO:0000256" key="1">
    <source>
        <dbReference type="SAM" id="SignalP"/>
    </source>
</evidence>
<feature type="chain" id="PRO_5040651369" description="Secreted protein" evidence="1">
    <location>
        <begin position="23"/>
        <end position="72"/>
    </location>
</feature>
<dbReference type="Proteomes" id="UP000694892">
    <property type="component" value="Unassembled WGS sequence"/>
</dbReference>
<gene>
    <name evidence="2" type="ORF">XELAEV_18003117mg</name>
    <name evidence="3" type="ORF">XELAEV_18004161mg</name>
</gene>
<protein>
    <recommendedName>
        <fullName evidence="4">Secreted protein</fullName>
    </recommendedName>
</protein>
<evidence type="ECO:0000313" key="3">
    <source>
        <dbReference type="EMBL" id="OCT56980.1"/>
    </source>
</evidence>
<dbReference type="AlphaFoldDB" id="A0A974BNR2"/>
<name>A0A974BNR2_XENLA</name>
<dbReference type="EMBL" id="KV503957">
    <property type="protein sequence ID" value="OCT55302.1"/>
    <property type="molecule type" value="Genomic_DNA"/>
</dbReference>
<accession>A0A974BNR2</accession>
<dbReference type="EMBL" id="KV467240">
    <property type="protein sequence ID" value="OCT56980.1"/>
    <property type="molecule type" value="Genomic_DNA"/>
</dbReference>